<dbReference type="SUPFAM" id="SSF161098">
    <property type="entry name" value="MetI-like"/>
    <property type="match status" value="1"/>
</dbReference>
<evidence type="ECO:0000256" key="4">
    <source>
        <dbReference type="ARBA" id="ARBA00023136"/>
    </source>
</evidence>
<keyword evidence="2 5" id="KW-0812">Transmembrane</keyword>
<dbReference type="InterPro" id="IPR035906">
    <property type="entry name" value="MetI-like_sf"/>
</dbReference>
<dbReference type="GO" id="GO:0055085">
    <property type="term" value="P:transmembrane transport"/>
    <property type="evidence" value="ECO:0007669"/>
    <property type="project" value="InterPro"/>
</dbReference>
<accession>A0A202EB32</accession>
<feature type="transmembrane region" description="Helical" evidence="5">
    <location>
        <begin position="282"/>
        <end position="304"/>
    </location>
</feature>
<evidence type="ECO:0000259" key="7">
    <source>
        <dbReference type="PROSITE" id="PS50928"/>
    </source>
</evidence>
<proteinExistence type="inferred from homology"/>
<evidence type="ECO:0000313" key="9">
    <source>
        <dbReference type="Proteomes" id="UP000196084"/>
    </source>
</evidence>
<keyword evidence="3 5" id="KW-1133">Transmembrane helix</keyword>
<dbReference type="InterPro" id="IPR000515">
    <property type="entry name" value="MetI-like"/>
</dbReference>
<dbReference type="PROSITE" id="PS50928">
    <property type="entry name" value="ABC_TM1"/>
    <property type="match status" value="1"/>
</dbReference>
<name>A0A202EB32_9EURY</name>
<feature type="region of interest" description="Disordered" evidence="6">
    <location>
        <begin position="314"/>
        <end position="339"/>
    </location>
</feature>
<keyword evidence="4 5" id="KW-0472">Membrane</keyword>
<keyword evidence="9" id="KW-1185">Reference proteome</keyword>
<comment type="subcellular location">
    <subcellularLocation>
        <location evidence="5">Cell membrane</location>
        <topology evidence="5">Multi-pass membrane protein</topology>
    </subcellularLocation>
    <subcellularLocation>
        <location evidence="1">Membrane</location>
        <topology evidence="1">Multi-pass membrane protein</topology>
    </subcellularLocation>
</comment>
<dbReference type="PANTHER" id="PTHR42729">
    <property type="entry name" value="OLIGO/DIPEPTIDE TRANSPORT, PERMEASE PROTEIN (DPPC-2)"/>
    <property type="match status" value="1"/>
</dbReference>
<sequence>MFSQSEITQVTRKQRAEEWITESITKPFHIAWSDWRTKIGLLIIIGFLGMGLVAWISSSTWWLLDRLTLIEQPIAGQGAPRTQPFEDMSHPLGTDMSGRDMISGVVHATPTMIQMILAGAVFTIIVATIVGTVAGYKGGRTETILMTASDIAMTIPGLPLVIVLVVLIEPQSPAIIGIIITINVWAGIARTIHSQVLSLRENSYVEASRTMGIGTGTIIQKDILPNLMPYILVNFVFASRRVIYDSVALYFLGFLSFRGVENWGVMMNLAYENASALLNPNATYMLVVPMLPIVILSFGLMLFAQGTDRLFNPRVRTRHEGKTDPDDSEEPDPMTTVAQ</sequence>
<reference evidence="8 9" key="1">
    <citation type="submission" date="2017-02" db="EMBL/GenBank/DDBJ databases">
        <title>Natronthermophilus aegyptiacus gen. nov.,sp. nov., an aerobic, extremely halophilic alkalithermophilic archaeon isolated from the athalassohaline Wadi An Natrun, Egypt.</title>
        <authorList>
            <person name="Zhao B."/>
        </authorList>
    </citation>
    <scope>NUCLEOTIDE SEQUENCE [LARGE SCALE GENOMIC DNA]</scope>
    <source>
        <strain evidence="8 9">CGMCC 1.3597</strain>
    </source>
</reference>
<comment type="similarity">
    <text evidence="5">Belongs to the binding-protein-dependent transport system permease family.</text>
</comment>
<dbReference type="Gene3D" id="1.10.3720.10">
    <property type="entry name" value="MetI-like"/>
    <property type="match status" value="1"/>
</dbReference>
<evidence type="ECO:0000256" key="1">
    <source>
        <dbReference type="ARBA" id="ARBA00004141"/>
    </source>
</evidence>
<feature type="domain" description="ABC transmembrane type-1" evidence="7">
    <location>
        <begin position="113"/>
        <end position="304"/>
    </location>
</feature>
<dbReference type="GO" id="GO:0005886">
    <property type="term" value="C:plasma membrane"/>
    <property type="evidence" value="ECO:0007669"/>
    <property type="project" value="UniProtKB-SubCell"/>
</dbReference>
<dbReference type="OrthoDB" id="312811at2157"/>
<comment type="caution">
    <text evidence="8">The sequence shown here is derived from an EMBL/GenBank/DDBJ whole genome shotgun (WGS) entry which is preliminary data.</text>
</comment>
<feature type="transmembrane region" description="Helical" evidence="5">
    <location>
        <begin position="112"/>
        <end position="136"/>
    </location>
</feature>
<protein>
    <recommendedName>
        <fullName evidence="7">ABC transmembrane type-1 domain-containing protein</fullName>
    </recommendedName>
</protein>
<dbReference type="CDD" id="cd06261">
    <property type="entry name" value="TM_PBP2"/>
    <property type="match status" value="1"/>
</dbReference>
<evidence type="ECO:0000256" key="5">
    <source>
        <dbReference type="RuleBase" id="RU363032"/>
    </source>
</evidence>
<evidence type="ECO:0000256" key="6">
    <source>
        <dbReference type="SAM" id="MobiDB-lite"/>
    </source>
</evidence>
<organism evidence="8 9">
    <name type="scientific">Natronolimnobius baerhuensis</name>
    <dbReference type="NCBI Taxonomy" id="253108"/>
    <lineage>
        <taxon>Archaea</taxon>
        <taxon>Methanobacteriati</taxon>
        <taxon>Methanobacteriota</taxon>
        <taxon>Stenosarchaea group</taxon>
        <taxon>Halobacteria</taxon>
        <taxon>Halobacteriales</taxon>
        <taxon>Natrialbaceae</taxon>
        <taxon>Natronolimnobius</taxon>
    </lineage>
</organism>
<keyword evidence="5" id="KW-0813">Transport</keyword>
<dbReference type="EMBL" id="MWPH01000001">
    <property type="protein sequence ID" value="OVE85441.1"/>
    <property type="molecule type" value="Genomic_DNA"/>
</dbReference>
<feature type="transmembrane region" description="Helical" evidence="5">
    <location>
        <begin position="174"/>
        <end position="192"/>
    </location>
</feature>
<feature type="transmembrane region" description="Helical" evidence="5">
    <location>
        <begin position="148"/>
        <end position="168"/>
    </location>
</feature>
<evidence type="ECO:0000256" key="3">
    <source>
        <dbReference type="ARBA" id="ARBA00022989"/>
    </source>
</evidence>
<dbReference type="Pfam" id="PF00528">
    <property type="entry name" value="BPD_transp_1"/>
    <property type="match status" value="1"/>
</dbReference>
<feature type="transmembrane region" description="Helical" evidence="5">
    <location>
        <begin position="39"/>
        <end position="64"/>
    </location>
</feature>
<dbReference type="Proteomes" id="UP000196084">
    <property type="component" value="Unassembled WGS sequence"/>
</dbReference>
<feature type="transmembrane region" description="Helical" evidence="5">
    <location>
        <begin position="242"/>
        <end position="260"/>
    </location>
</feature>
<evidence type="ECO:0000256" key="2">
    <source>
        <dbReference type="ARBA" id="ARBA00022692"/>
    </source>
</evidence>
<gene>
    <name evidence="8" type="ORF">B2G88_01015</name>
</gene>
<evidence type="ECO:0000313" key="8">
    <source>
        <dbReference type="EMBL" id="OVE85441.1"/>
    </source>
</evidence>
<dbReference type="AlphaFoldDB" id="A0A202EB32"/>
<dbReference type="PANTHER" id="PTHR42729:SF1">
    <property type="entry name" value="OLIGO_DIPEPTIDE TRANSPORT, PERMEASE PROTEIN (DPPC-2)"/>
    <property type="match status" value="1"/>
</dbReference>